<dbReference type="Gene3D" id="2.40.160.20">
    <property type="match status" value="1"/>
</dbReference>
<accession>A0ABZ0CYI2</accession>
<dbReference type="Pfam" id="PF13505">
    <property type="entry name" value="OMP_b-brl"/>
    <property type="match status" value="1"/>
</dbReference>
<feature type="signal peptide" evidence="3">
    <location>
        <begin position="1"/>
        <end position="23"/>
    </location>
</feature>
<dbReference type="InterPro" id="IPR027385">
    <property type="entry name" value="Beta-barrel_OMP"/>
</dbReference>
<dbReference type="SUPFAM" id="SSF56925">
    <property type="entry name" value="OMPA-like"/>
    <property type="match status" value="1"/>
</dbReference>
<dbReference type="RefSeq" id="WP_296721353.1">
    <property type="nucleotide sequence ID" value="NZ_CP136336.1"/>
</dbReference>
<evidence type="ECO:0000256" key="3">
    <source>
        <dbReference type="SAM" id="SignalP"/>
    </source>
</evidence>
<protein>
    <submittedName>
        <fullName evidence="5">Outer membrane beta-barrel protein</fullName>
    </submittedName>
</protein>
<reference evidence="5 6" key="1">
    <citation type="submission" date="2023-10" db="EMBL/GenBank/DDBJ databases">
        <title>Bacteria for the degradation of biodegradable plastic PBAT(Polybutylene adipate terephthalate).</title>
        <authorList>
            <person name="Weon H.-Y."/>
            <person name="Yeon J."/>
        </authorList>
    </citation>
    <scope>NUCLEOTIDE SEQUENCE [LARGE SCALE GENOMIC DNA]</scope>
    <source>
        <strain evidence="5 6">SBD 7-3</strain>
    </source>
</reference>
<feature type="chain" id="PRO_5046527446" evidence="3">
    <location>
        <begin position="24"/>
        <end position="172"/>
    </location>
</feature>
<keyword evidence="6" id="KW-1185">Reference proteome</keyword>
<dbReference type="InterPro" id="IPR011250">
    <property type="entry name" value="OMP/PagP_B-barrel"/>
</dbReference>
<organism evidence="5 6">
    <name type="scientific">Piscinibacter gummiphilus</name>
    <dbReference type="NCBI Taxonomy" id="946333"/>
    <lineage>
        <taxon>Bacteria</taxon>
        <taxon>Pseudomonadati</taxon>
        <taxon>Pseudomonadota</taxon>
        <taxon>Betaproteobacteria</taxon>
        <taxon>Burkholderiales</taxon>
        <taxon>Sphaerotilaceae</taxon>
        <taxon>Piscinibacter</taxon>
    </lineage>
</organism>
<feature type="domain" description="Outer membrane protein beta-barrel" evidence="4">
    <location>
        <begin position="10"/>
        <end position="172"/>
    </location>
</feature>
<evidence type="ECO:0000259" key="4">
    <source>
        <dbReference type="Pfam" id="PF13505"/>
    </source>
</evidence>
<name>A0ABZ0CYI2_9BURK</name>
<evidence type="ECO:0000313" key="6">
    <source>
        <dbReference type="Proteomes" id="UP001303946"/>
    </source>
</evidence>
<keyword evidence="2 3" id="KW-0732">Signal</keyword>
<gene>
    <name evidence="5" type="ORF">RXV79_08095</name>
</gene>
<comment type="subcellular location">
    <subcellularLocation>
        <location evidence="1">Cell outer membrane</location>
    </subcellularLocation>
</comment>
<sequence>MNLNKQLLAACIAGVCAVSAAQAQVANSGLYIGGNVGQSKWKGGDFDVTDKNKVGAKAFVGYDFTPNIALELGYVNFGDFGGLDADGGFVDGVLKVPFTPQWVGLARAGLFQGRVNAGGGDSRDGTSWKGGLGLQYNVTQNLGVRAEYERYKFDVLGGPKSDMVSVGATYRF</sequence>
<proteinExistence type="predicted"/>
<dbReference type="EMBL" id="CP136336">
    <property type="protein sequence ID" value="WOB10015.1"/>
    <property type="molecule type" value="Genomic_DNA"/>
</dbReference>
<evidence type="ECO:0000256" key="1">
    <source>
        <dbReference type="ARBA" id="ARBA00004442"/>
    </source>
</evidence>
<evidence type="ECO:0000256" key="2">
    <source>
        <dbReference type="ARBA" id="ARBA00022729"/>
    </source>
</evidence>
<evidence type="ECO:0000313" key="5">
    <source>
        <dbReference type="EMBL" id="WOB10015.1"/>
    </source>
</evidence>
<dbReference type="Proteomes" id="UP001303946">
    <property type="component" value="Chromosome"/>
</dbReference>